<feature type="transmembrane region" description="Helical" evidence="6">
    <location>
        <begin position="234"/>
        <end position="258"/>
    </location>
</feature>
<keyword evidence="2" id="KW-1003">Cell membrane</keyword>
<dbReference type="NCBIfam" id="TIGR00704">
    <property type="entry name" value="NaPi_cotrn_rel"/>
    <property type="match status" value="1"/>
</dbReference>
<dbReference type="PANTHER" id="PTHR10010">
    <property type="entry name" value="SOLUTE CARRIER FAMILY 34 SODIUM PHOSPHATE , MEMBER 2-RELATED"/>
    <property type="match status" value="1"/>
</dbReference>
<sequence length="583" mass="62614">MAMTFTFIGGLALFLLGMETMSMALRNLAGERLQSVLARLTTNRFTGVATGTATTALIQSSSVTTVLVVGFVSAGLLSLQQSIGVIFGAEIGTTITAQILAFKITHYALPMIAAGLALALLPLSAQTQHCGRGLLGLGLIFFGMGLMSQGMAPLRSYPPFIDMMMQVEHPLIGILLAAGFTALVQSSSATTGIVIIMASQGLITLPAGIALLFGANIGTCITALLASIGRSREAVQAAIVHILFNFMGVMIWTILIGVDTMVSLTTWVSPVSEGLQGTALLAADAPRQLANAHTLFNVINTLIFIPFVAQFAWMARRIVPPVFVQASPPNTPDAAGPRADIPWLLDPKWLGDPRKALETARMTIVDTMGQRVLRMYEEILSALLNGDRNALAIVVEMDHEVNTTYRGVVDYLTSLSLNRRLSPDLGKRVTMLLEAARQLENIGDIIKTNLVHLGEENIARGIQFSPFAQDHIVSFHAEVGDALGTCLEAMITSDFASAQEVVDSKPKIKDLLATASRQQVRQLAHGVGTASSFALEMDIYEQFSRIYYHVKRTAKVMFPSDRSHVLKQIGSSRDNGTHGPKAA</sequence>
<feature type="transmembrane region" description="Helical" evidence="6">
    <location>
        <begin position="295"/>
        <end position="315"/>
    </location>
</feature>
<feature type="domain" description="PhoU" evidence="7">
    <location>
        <begin position="366"/>
        <end position="447"/>
    </location>
</feature>
<dbReference type="STRING" id="28181.BEN30_06000"/>
<dbReference type="Pfam" id="PF02690">
    <property type="entry name" value="Na_Pi_cotrans"/>
    <property type="match status" value="2"/>
</dbReference>
<evidence type="ECO:0000256" key="4">
    <source>
        <dbReference type="ARBA" id="ARBA00022989"/>
    </source>
</evidence>
<dbReference type="GO" id="GO:0005886">
    <property type="term" value="C:plasma membrane"/>
    <property type="evidence" value="ECO:0007669"/>
    <property type="project" value="UniProtKB-SubCell"/>
</dbReference>
<evidence type="ECO:0000313" key="8">
    <source>
        <dbReference type="EMBL" id="OEJ68481.1"/>
    </source>
</evidence>
<proteinExistence type="predicted"/>
<dbReference type="InterPro" id="IPR038078">
    <property type="entry name" value="PhoU-like_sf"/>
</dbReference>
<feature type="transmembrane region" description="Helical" evidence="6">
    <location>
        <begin position="209"/>
        <end position="228"/>
    </location>
</feature>
<feature type="transmembrane region" description="Helical" evidence="6">
    <location>
        <begin position="48"/>
        <end position="71"/>
    </location>
</feature>
<organism evidence="8 9">
    <name type="scientific">Magnetovibrio blakemorei</name>
    <dbReference type="NCBI Taxonomy" id="28181"/>
    <lineage>
        <taxon>Bacteria</taxon>
        <taxon>Pseudomonadati</taxon>
        <taxon>Pseudomonadota</taxon>
        <taxon>Alphaproteobacteria</taxon>
        <taxon>Rhodospirillales</taxon>
        <taxon>Magnetovibrionaceae</taxon>
        <taxon>Magnetovibrio</taxon>
    </lineage>
</organism>
<evidence type="ECO:0000313" key="9">
    <source>
        <dbReference type="Proteomes" id="UP000095347"/>
    </source>
</evidence>
<accession>A0A1E5Q9Z6</accession>
<dbReference type="Pfam" id="PF01895">
    <property type="entry name" value="PhoU"/>
    <property type="match status" value="1"/>
</dbReference>
<evidence type="ECO:0000256" key="2">
    <source>
        <dbReference type="ARBA" id="ARBA00022475"/>
    </source>
</evidence>
<dbReference type="GO" id="GO:0005436">
    <property type="term" value="F:sodium:phosphate symporter activity"/>
    <property type="evidence" value="ECO:0007669"/>
    <property type="project" value="InterPro"/>
</dbReference>
<dbReference type="AlphaFoldDB" id="A0A1E5Q9Z6"/>
<dbReference type="Gene3D" id="1.20.58.220">
    <property type="entry name" value="Phosphate transport system protein phou homolog 2, domain 2"/>
    <property type="match status" value="1"/>
</dbReference>
<dbReference type="SUPFAM" id="SSF109755">
    <property type="entry name" value="PhoU-like"/>
    <property type="match status" value="1"/>
</dbReference>
<feature type="transmembrane region" description="Helical" evidence="6">
    <location>
        <begin position="83"/>
        <end position="101"/>
    </location>
</feature>
<dbReference type="InterPro" id="IPR004633">
    <property type="entry name" value="NaPi_cotrn-rel/YqeW-like"/>
</dbReference>
<keyword evidence="5 6" id="KW-0472">Membrane</keyword>
<keyword evidence="9" id="KW-1185">Reference proteome</keyword>
<dbReference type="InterPro" id="IPR003841">
    <property type="entry name" value="Na/Pi_transpt"/>
</dbReference>
<dbReference type="GO" id="GO:0044341">
    <property type="term" value="P:sodium-dependent phosphate transport"/>
    <property type="evidence" value="ECO:0007669"/>
    <property type="project" value="InterPro"/>
</dbReference>
<gene>
    <name evidence="8" type="ORF">BEN30_06000</name>
</gene>
<keyword evidence="4 6" id="KW-1133">Transmembrane helix</keyword>
<dbReference type="InterPro" id="IPR026022">
    <property type="entry name" value="PhoU_dom"/>
</dbReference>
<evidence type="ECO:0000256" key="1">
    <source>
        <dbReference type="ARBA" id="ARBA00004651"/>
    </source>
</evidence>
<dbReference type="Proteomes" id="UP000095347">
    <property type="component" value="Unassembled WGS sequence"/>
</dbReference>
<protein>
    <recommendedName>
        <fullName evidence="7">PhoU domain-containing protein</fullName>
    </recommendedName>
</protein>
<feature type="transmembrane region" description="Helical" evidence="6">
    <location>
        <begin position="107"/>
        <end position="125"/>
    </location>
</feature>
<reference evidence="9" key="1">
    <citation type="submission" date="2016-07" db="EMBL/GenBank/DDBJ databases">
        <authorList>
            <person name="Florea S."/>
            <person name="Webb J.S."/>
            <person name="Jaromczyk J."/>
            <person name="Schardl C.L."/>
        </authorList>
    </citation>
    <scope>NUCLEOTIDE SEQUENCE [LARGE SCALE GENOMIC DNA]</scope>
    <source>
        <strain evidence="9">MV-1</strain>
    </source>
</reference>
<dbReference type="PANTHER" id="PTHR10010:SF46">
    <property type="entry name" value="SODIUM-DEPENDENT PHOSPHATE TRANSPORT PROTEIN 2B"/>
    <property type="match status" value="1"/>
</dbReference>
<name>A0A1E5Q9Z6_9PROT</name>
<dbReference type="EMBL" id="MCGG01000013">
    <property type="protein sequence ID" value="OEJ68481.1"/>
    <property type="molecule type" value="Genomic_DNA"/>
</dbReference>
<evidence type="ECO:0000256" key="5">
    <source>
        <dbReference type="ARBA" id="ARBA00023136"/>
    </source>
</evidence>
<comment type="caution">
    <text evidence="8">The sequence shown here is derived from an EMBL/GenBank/DDBJ whole genome shotgun (WGS) entry which is preliminary data.</text>
</comment>
<dbReference type="NCBIfam" id="NF037997">
    <property type="entry name" value="Na_Pi_symport"/>
    <property type="match status" value="1"/>
</dbReference>
<evidence type="ECO:0000256" key="6">
    <source>
        <dbReference type="SAM" id="Phobius"/>
    </source>
</evidence>
<feature type="transmembrane region" description="Helical" evidence="6">
    <location>
        <begin position="172"/>
        <end position="197"/>
    </location>
</feature>
<evidence type="ECO:0000256" key="3">
    <source>
        <dbReference type="ARBA" id="ARBA00022692"/>
    </source>
</evidence>
<evidence type="ECO:0000259" key="7">
    <source>
        <dbReference type="Pfam" id="PF01895"/>
    </source>
</evidence>
<feature type="transmembrane region" description="Helical" evidence="6">
    <location>
        <begin position="134"/>
        <end position="152"/>
    </location>
</feature>
<comment type="subcellular location">
    <subcellularLocation>
        <location evidence="1">Cell membrane</location>
        <topology evidence="1">Multi-pass membrane protein</topology>
    </subcellularLocation>
</comment>
<keyword evidence="3 6" id="KW-0812">Transmembrane</keyword>